<keyword evidence="6" id="KW-1185">Reference proteome</keyword>
<evidence type="ECO:0000313" key="6">
    <source>
        <dbReference type="Proteomes" id="UP000199628"/>
    </source>
</evidence>
<evidence type="ECO:0000313" key="5">
    <source>
        <dbReference type="EMBL" id="SDD55054.1"/>
    </source>
</evidence>
<evidence type="ECO:0000256" key="1">
    <source>
        <dbReference type="ARBA" id="ARBA00023015"/>
    </source>
</evidence>
<evidence type="ECO:0000256" key="3">
    <source>
        <dbReference type="ARBA" id="ARBA00023163"/>
    </source>
</evidence>
<keyword evidence="3" id="KW-0804">Transcription</keyword>
<name>A0A1G6VNE9_9RHOB</name>
<dbReference type="InterPro" id="IPR018062">
    <property type="entry name" value="HTH_AraC-typ_CS"/>
</dbReference>
<dbReference type="PROSITE" id="PS01124">
    <property type="entry name" value="HTH_ARAC_FAMILY_2"/>
    <property type="match status" value="1"/>
</dbReference>
<dbReference type="GO" id="GO:0003700">
    <property type="term" value="F:DNA-binding transcription factor activity"/>
    <property type="evidence" value="ECO:0007669"/>
    <property type="project" value="InterPro"/>
</dbReference>
<dbReference type="SUPFAM" id="SSF46689">
    <property type="entry name" value="Homeodomain-like"/>
    <property type="match status" value="1"/>
</dbReference>
<sequence length="320" mass="36185">MTAAFRFSTSATEPQHRSSKWNAVVSEAYFPLELQFRDPVRFDGELTRSELGHVGMSRLTSDPVNYERRRSHIRSAQEEQYLVTLPRATSVEFRQLGRDVRCDPGGFIIERGDEPYRFLYERPNDLYVLKVSRRALAERVRQPDRFCARVIDATTGTAGLFATMVSHAQSQIDDLTATARETIGRQLLELLGLALNDASNASESGYSSVRAAHLSRVEKYIRANLKDPDLSPDLIAEACGISKRYLHDLFKDVNGTVSQQIRDQRLVAARDRLQASRDLPISEVAYRFGFADQAQFSRLFKAKFGMTPSEFQRSAALRPA</sequence>
<dbReference type="PRINTS" id="PR00032">
    <property type="entry name" value="HTHARAC"/>
</dbReference>
<keyword evidence="2 5" id="KW-0238">DNA-binding</keyword>
<dbReference type="Gene3D" id="1.10.10.60">
    <property type="entry name" value="Homeodomain-like"/>
    <property type="match status" value="1"/>
</dbReference>
<dbReference type="PANTHER" id="PTHR46796:SF6">
    <property type="entry name" value="ARAC SUBFAMILY"/>
    <property type="match status" value="1"/>
</dbReference>
<dbReference type="Pfam" id="PF14525">
    <property type="entry name" value="AraC_binding_2"/>
    <property type="match status" value="1"/>
</dbReference>
<feature type="domain" description="HTH araC/xylS-type" evidence="4">
    <location>
        <begin position="215"/>
        <end position="314"/>
    </location>
</feature>
<dbReference type="AlphaFoldDB" id="A0A1G6VNE9"/>
<dbReference type="InterPro" id="IPR018060">
    <property type="entry name" value="HTH_AraC"/>
</dbReference>
<evidence type="ECO:0000259" key="4">
    <source>
        <dbReference type="PROSITE" id="PS01124"/>
    </source>
</evidence>
<dbReference type="EMBL" id="FMZV01000008">
    <property type="protein sequence ID" value="SDD55054.1"/>
    <property type="molecule type" value="Genomic_DNA"/>
</dbReference>
<dbReference type="PROSITE" id="PS00041">
    <property type="entry name" value="HTH_ARAC_FAMILY_1"/>
    <property type="match status" value="1"/>
</dbReference>
<dbReference type="Proteomes" id="UP000199628">
    <property type="component" value="Unassembled WGS sequence"/>
</dbReference>
<dbReference type="InterPro" id="IPR009057">
    <property type="entry name" value="Homeodomain-like_sf"/>
</dbReference>
<dbReference type="PANTHER" id="PTHR46796">
    <property type="entry name" value="HTH-TYPE TRANSCRIPTIONAL ACTIVATOR RHAS-RELATED"/>
    <property type="match status" value="1"/>
</dbReference>
<dbReference type="SMART" id="SM00342">
    <property type="entry name" value="HTH_ARAC"/>
    <property type="match status" value="1"/>
</dbReference>
<reference evidence="6" key="1">
    <citation type="submission" date="2016-10" db="EMBL/GenBank/DDBJ databases">
        <authorList>
            <person name="Varghese N."/>
            <person name="Submissions S."/>
        </authorList>
    </citation>
    <scope>NUCLEOTIDE SEQUENCE [LARGE SCALE GENOMIC DNA]</scope>
    <source>
        <strain evidence="6">CGMCC 1.9108</strain>
    </source>
</reference>
<proteinExistence type="predicted"/>
<keyword evidence="1" id="KW-0805">Transcription regulation</keyword>
<dbReference type="OrthoDB" id="8004517at2"/>
<dbReference type="InterPro" id="IPR020449">
    <property type="entry name" value="Tscrpt_reg_AraC-type_HTH"/>
</dbReference>
<dbReference type="InterPro" id="IPR050204">
    <property type="entry name" value="AraC_XylS_family_regulators"/>
</dbReference>
<organism evidence="5 6">
    <name type="scientific">Ruegeria marina</name>
    <dbReference type="NCBI Taxonomy" id="639004"/>
    <lineage>
        <taxon>Bacteria</taxon>
        <taxon>Pseudomonadati</taxon>
        <taxon>Pseudomonadota</taxon>
        <taxon>Alphaproteobacteria</taxon>
        <taxon>Rhodobacterales</taxon>
        <taxon>Roseobacteraceae</taxon>
        <taxon>Ruegeria</taxon>
    </lineage>
</organism>
<dbReference type="Pfam" id="PF12833">
    <property type="entry name" value="HTH_18"/>
    <property type="match status" value="1"/>
</dbReference>
<evidence type="ECO:0000256" key="2">
    <source>
        <dbReference type="ARBA" id="ARBA00023125"/>
    </source>
</evidence>
<dbReference type="InterPro" id="IPR035418">
    <property type="entry name" value="AraC-bd_2"/>
</dbReference>
<accession>A0A1G6VNE9</accession>
<dbReference type="GO" id="GO:0043565">
    <property type="term" value="F:sequence-specific DNA binding"/>
    <property type="evidence" value="ECO:0007669"/>
    <property type="project" value="InterPro"/>
</dbReference>
<protein>
    <submittedName>
        <fullName evidence="5">AraC-type DNA-binding protein</fullName>
    </submittedName>
</protein>
<dbReference type="STRING" id="639004.SAMN04488239_108111"/>
<gene>
    <name evidence="5" type="ORF">SAMN04488239_108111</name>
</gene>